<evidence type="ECO:0000256" key="1">
    <source>
        <dbReference type="SAM" id="MobiDB-lite"/>
    </source>
</evidence>
<feature type="region of interest" description="Disordered" evidence="1">
    <location>
        <begin position="51"/>
        <end position="83"/>
    </location>
</feature>
<dbReference type="Proteomes" id="UP000054047">
    <property type="component" value="Unassembled WGS sequence"/>
</dbReference>
<organism evidence="2 3">
    <name type="scientific">Ancylostoma duodenale</name>
    <dbReference type="NCBI Taxonomy" id="51022"/>
    <lineage>
        <taxon>Eukaryota</taxon>
        <taxon>Metazoa</taxon>
        <taxon>Ecdysozoa</taxon>
        <taxon>Nematoda</taxon>
        <taxon>Chromadorea</taxon>
        <taxon>Rhabditida</taxon>
        <taxon>Rhabditina</taxon>
        <taxon>Rhabditomorpha</taxon>
        <taxon>Strongyloidea</taxon>
        <taxon>Ancylostomatidae</taxon>
        <taxon>Ancylostomatinae</taxon>
        <taxon>Ancylostoma</taxon>
    </lineage>
</organism>
<proteinExistence type="predicted"/>
<feature type="region of interest" description="Disordered" evidence="1">
    <location>
        <begin position="148"/>
        <end position="188"/>
    </location>
</feature>
<protein>
    <submittedName>
        <fullName evidence="2">Uncharacterized protein</fullName>
    </submittedName>
</protein>
<name>A0A0C2FBS1_9BILA</name>
<sequence>MWAIPDWSSKNRNRGSYSIAGFAECVEEVPRASPIHNDQSREIRRAPVYKPKSAAPRAKGFRRVSTGVRRSPHGTKPAAVVHSPKMPHPLSGPAIPLPSLIPMNFPTVTFPPMASFPTLPTFATIAMPTLPTITMPPSFQRLMGITTTAAPKRRKSSRKVESEEVEERPPRRLQESSERRSIDTLSPVSSRLPKFINSRKTSVVSPEQNADWIVPFKL</sequence>
<dbReference type="AlphaFoldDB" id="A0A0C2FBS1"/>
<accession>A0A0C2FBS1</accession>
<dbReference type="OrthoDB" id="5848127at2759"/>
<dbReference type="EMBL" id="KN770370">
    <property type="protein sequence ID" value="KIH46015.1"/>
    <property type="molecule type" value="Genomic_DNA"/>
</dbReference>
<reference evidence="2 3" key="1">
    <citation type="submission" date="2013-12" db="EMBL/GenBank/DDBJ databases">
        <title>Draft genome of the parsitic nematode Ancylostoma duodenale.</title>
        <authorList>
            <person name="Mitreva M."/>
        </authorList>
    </citation>
    <scope>NUCLEOTIDE SEQUENCE [LARGE SCALE GENOMIC DNA]</scope>
    <source>
        <strain evidence="2 3">Zhejiang</strain>
    </source>
</reference>
<feature type="compositionally biased region" description="Basic and acidic residues" evidence="1">
    <location>
        <begin position="158"/>
        <end position="182"/>
    </location>
</feature>
<keyword evidence="3" id="KW-1185">Reference proteome</keyword>
<gene>
    <name evidence="2" type="ORF">ANCDUO_23935</name>
</gene>
<evidence type="ECO:0000313" key="3">
    <source>
        <dbReference type="Proteomes" id="UP000054047"/>
    </source>
</evidence>
<evidence type="ECO:0000313" key="2">
    <source>
        <dbReference type="EMBL" id="KIH46015.1"/>
    </source>
</evidence>